<name>A0A8C7GST7_ONCKI</name>
<dbReference type="Ensembl" id="ENSOKIT00005048356.1">
    <property type="protein sequence ID" value="ENSOKIP00005045884.1"/>
    <property type="gene ID" value="ENSOKIG00005019346.1"/>
</dbReference>
<proteinExistence type="predicted"/>
<accession>A0A8C7GST7</accession>
<reference evidence="2" key="1">
    <citation type="submission" date="2025-08" db="UniProtKB">
        <authorList>
            <consortium name="Ensembl"/>
        </authorList>
    </citation>
    <scope>IDENTIFICATION</scope>
</reference>
<evidence type="ECO:0000256" key="1">
    <source>
        <dbReference type="SAM" id="Phobius"/>
    </source>
</evidence>
<keyword evidence="1" id="KW-0472">Membrane</keyword>
<feature type="transmembrane region" description="Helical" evidence="1">
    <location>
        <begin position="27"/>
        <end position="49"/>
    </location>
</feature>
<keyword evidence="3" id="KW-1185">Reference proteome</keyword>
<evidence type="ECO:0000313" key="3">
    <source>
        <dbReference type="Proteomes" id="UP000694557"/>
    </source>
</evidence>
<reference evidence="2" key="2">
    <citation type="submission" date="2025-09" db="UniProtKB">
        <authorList>
            <consortium name="Ensembl"/>
        </authorList>
    </citation>
    <scope>IDENTIFICATION</scope>
</reference>
<dbReference type="AlphaFoldDB" id="A0A8C7GST7"/>
<keyword evidence="1" id="KW-1133">Transmembrane helix</keyword>
<organism evidence="2 3">
    <name type="scientific">Oncorhynchus kisutch</name>
    <name type="common">Coho salmon</name>
    <name type="synonym">Salmo kisutch</name>
    <dbReference type="NCBI Taxonomy" id="8019"/>
    <lineage>
        <taxon>Eukaryota</taxon>
        <taxon>Metazoa</taxon>
        <taxon>Chordata</taxon>
        <taxon>Craniata</taxon>
        <taxon>Vertebrata</taxon>
        <taxon>Euteleostomi</taxon>
        <taxon>Actinopterygii</taxon>
        <taxon>Neopterygii</taxon>
        <taxon>Teleostei</taxon>
        <taxon>Protacanthopterygii</taxon>
        <taxon>Salmoniformes</taxon>
        <taxon>Salmonidae</taxon>
        <taxon>Salmoninae</taxon>
        <taxon>Oncorhynchus</taxon>
    </lineage>
</organism>
<sequence>MEGETAQYAEYNPQSNISSETEIDKRLGGTLIAVGLGVAAAGFAGRYAFQLWKRLGQVLSQAKKMPTSGDLLIWPRRSTRPRTCWIKANRADNYSPHHPTDLLDYSTLPIKTIDLAADLDYSTLQIKTIDLAVDLDYSTLQIKTKDPNYRPSC</sequence>
<keyword evidence="1" id="KW-0812">Transmembrane</keyword>
<dbReference type="Proteomes" id="UP000694557">
    <property type="component" value="Unassembled WGS sequence"/>
</dbReference>
<protein>
    <submittedName>
        <fullName evidence="2">Uncharacterized protein</fullName>
    </submittedName>
</protein>
<evidence type="ECO:0000313" key="2">
    <source>
        <dbReference type="Ensembl" id="ENSOKIP00005045884.1"/>
    </source>
</evidence>